<evidence type="ECO:0000313" key="1">
    <source>
        <dbReference type="EMBL" id="CAH2351537.1"/>
    </source>
</evidence>
<proteinExistence type="predicted"/>
<dbReference type="Proteomes" id="UP000837801">
    <property type="component" value="Unassembled WGS sequence"/>
</dbReference>
<organism evidence="1 2">
    <name type="scientific">[Candida] railenensis</name>
    <dbReference type="NCBI Taxonomy" id="45579"/>
    <lineage>
        <taxon>Eukaryota</taxon>
        <taxon>Fungi</taxon>
        <taxon>Dikarya</taxon>
        <taxon>Ascomycota</taxon>
        <taxon>Saccharomycotina</taxon>
        <taxon>Pichiomycetes</taxon>
        <taxon>Debaryomycetaceae</taxon>
        <taxon>Kurtzmaniella</taxon>
    </lineage>
</organism>
<dbReference type="EMBL" id="CAKXYY010000004">
    <property type="protein sequence ID" value="CAH2351537.1"/>
    <property type="molecule type" value="Genomic_DNA"/>
</dbReference>
<keyword evidence="2" id="KW-1185">Reference proteome</keyword>
<accession>A0A9P0QMP1</accession>
<dbReference type="AlphaFoldDB" id="A0A9P0QMP1"/>
<protein>
    <submittedName>
        <fullName evidence="1">Uncharacterized protein</fullName>
    </submittedName>
</protein>
<comment type="caution">
    <text evidence="1">The sequence shown here is derived from an EMBL/GenBank/DDBJ whole genome shotgun (WGS) entry which is preliminary data.</text>
</comment>
<reference evidence="1" key="1">
    <citation type="submission" date="2022-03" db="EMBL/GenBank/DDBJ databases">
        <authorList>
            <person name="Legras J.-L."/>
            <person name="Devillers H."/>
            <person name="Grondin C."/>
        </authorList>
    </citation>
    <scope>NUCLEOTIDE SEQUENCE</scope>
    <source>
        <strain evidence="1">CLIB 1423</strain>
    </source>
</reference>
<name>A0A9P0QMP1_9ASCO</name>
<sequence length="130" mass="14775">MNCLLSRVHFGLSLLLIFHFFLFAFHVQTVCIFLRNNALSCQFCQFPVPTMCIFLCFNASSCQFCQFPVPTVCIFLCFNASSCQFCQFPVPTVYIFLCYNASSCQSHSLHLSVSLISAQPIFEASPFFML</sequence>
<evidence type="ECO:0000313" key="2">
    <source>
        <dbReference type="Proteomes" id="UP000837801"/>
    </source>
</evidence>
<gene>
    <name evidence="1" type="ORF">CLIB1423_04S00254</name>
</gene>